<protein>
    <recommendedName>
        <fullName evidence="1">RNA-directed DNA polymerase</fullName>
        <ecNumber evidence="1">2.7.7.49</ecNumber>
    </recommendedName>
</protein>
<feature type="domain" description="Reverse transcriptase" evidence="10">
    <location>
        <begin position="87"/>
        <end position="313"/>
    </location>
</feature>
<name>A0A0U5JZL9_LIMRT</name>
<evidence type="ECO:0000313" key="12">
    <source>
        <dbReference type="Proteomes" id="UP000235484"/>
    </source>
</evidence>
<dbReference type="PRINTS" id="PR00866">
    <property type="entry name" value="RNADNAPOLMS"/>
</dbReference>
<dbReference type="InterPro" id="IPR000477">
    <property type="entry name" value="RT_dom"/>
</dbReference>
<dbReference type="InterPro" id="IPR013597">
    <property type="entry name" value="Mat_intron_G2"/>
</dbReference>
<evidence type="ECO:0000256" key="3">
    <source>
        <dbReference type="ARBA" id="ARBA00022695"/>
    </source>
</evidence>
<keyword evidence="7" id="KW-0051">Antiviral defense</keyword>
<dbReference type="NCBIfam" id="TIGR04416">
    <property type="entry name" value="group_II_RT_mat"/>
    <property type="match status" value="1"/>
</dbReference>
<dbReference type="CDD" id="cd01651">
    <property type="entry name" value="RT_G2_intron"/>
    <property type="match status" value="1"/>
</dbReference>
<dbReference type="GO" id="GO:0003964">
    <property type="term" value="F:RNA-directed DNA polymerase activity"/>
    <property type="evidence" value="ECO:0007669"/>
    <property type="project" value="UniProtKB-KW"/>
</dbReference>
<dbReference type="InterPro" id="IPR051083">
    <property type="entry name" value="GrpII_Intron_Splice-Mob/Def"/>
</dbReference>
<dbReference type="PANTHER" id="PTHR34047">
    <property type="entry name" value="NUCLEAR INTRON MATURASE 1, MITOCHONDRIAL-RELATED"/>
    <property type="match status" value="1"/>
</dbReference>
<comment type="similarity">
    <text evidence="8">Belongs to the bacterial reverse transcriptase family.</text>
</comment>
<evidence type="ECO:0000256" key="1">
    <source>
        <dbReference type="ARBA" id="ARBA00012493"/>
    </source>
</evidence>
<comment type="catalytic activity">
    <reaction evidence="9">
        <text>DNA(n) + a 2'-deoxyribonucleoside 5'-triphosphate = DNA(n+1) + diphosphate</text>
        <dbReference type="Rhea" id="RHEA:22508"/>
        <dbReference type="Rhea" id="RHEA-COMP:17339"/>
        <dbReference type="Rhea" id="RHEA-COMP:17340"/>
        <dbReference type="ChEBI" id="CHEBI:33019"/>
        <dbReference type="ChEBI" id="CHEBI:61560"/>
        <dbReference type="ChEBI" id="CHEBI:173112"/>
        <dbReference type="EC" id="2.7.7.49"/>
    </reaction>
</comment>
<evidence type="ECO:0000256" key="5">
    <source>
        <dbReference type="ARBA" id="ARBA00022842"/>
    </source>
</evidence>
<dbReference type="InterPro" id="IPR030931">
    <property type="entry name" value="Group_II_RT_mat"/>
</dbReference>
<evidence type="ECO:0000256" key="9">
    <source>
        <dbReference type="ARBA" id="ARBA00048173"/>
    </source>
</evidence>
<evidence type="ECO:0000256" key="4">
    <source>
        <dbReference type="ARBA" id="ARBA00022723"/>
    </source>
</evidence>
<gene>
    <name evidence="11" type="ORF">LRLP16767_LR202_01421</name>
</gene>
<dbReference type="GO" id="GO:0003723">
    <property type="term" value="F:RNA binding"/>
    <property type="evidence" value="ECO:0007669"/>
    <property type="project" value="InterPro"/>
</dbReference>
<keyword evidence="3" id="KW-0548">Nucleotidyltransferase</keyword>
<dbReference type="AlphaFoldDB" id="A0A0U5JZL9"/>
<reference evidence="12" key="1">
    <citation type="submission" date="2015-10" db="EMBL/GenBank/DDBJ databases">
        <authorList>
            <person name="Crossman L.C."/>
        </authorList>
    </citation>
    <scope>NUCLEOTIDE SEQUENCE [LARGE SCALE GENOMIC DNA]</scope>
    <source>
        <strain evidence="12">20-2</strain>
    </source>
</reference>
<evidence type="ECO:0000256" key="8">
    <source>
        <dbReference type="ARBA" id="ARBA00034120"/>
    </source>
</evidence>
<keyword evidence="6" id="KW-0695">RNA-directed DNA polymerase</keyword>
<dbReference type="Proteomes" id="UP000235484">
    <property type="component" value="Unassembled WGS sequence"/>
</dbReference>
<dbReference type="GO" id="GO:0046872">
    <property type="term" value="F:metal ion binding"/>
    <property type="evidence" value="ECO:0007669"/>
    <property type="project" value="UniProtKB-KW"/>
</dbReference>
<keyword evidence="2" id="KW-0808">Transferase</keyword>
<evidence type="ECO:0000256" key="7">
    <source>
        <dbReference type="ARBA" id="ARBA00023118"/>
    </source>
</evidence>
<dbReference type="RefSeq" id="WP_102816538.1">
    <property type="nucleotide sequence ID" value="NZ_LN887624.1"/>
</dbReference>
<dbReference type="EMBL" id="LN887624">
    <property type="protein sequence ID" value="CUR41366.1"/>
    <property type="molecule type" value="Genomic_DNA"/>
</dbReference>
<keyword evidence="4" id="KW-0479">Metal-binding</keyword>
<dbReference type="GO" id="GO:0051607">
    <property type="term" value="P:defense response to virus"/>
    <property type="evidence" value="ECO:0007669"/>
    <property type="project" value="UniProtKB-KW"/>
</dbReference>
<evidence type="ECO:0000259" key="10">
    <source>
        <dbReference type="PROSITE" id="PS50878"/>
    </source>
</evidence>
<evidence type="ECO:0000256" key="2">
    <source>
        <dbReference type="ARBA" id="ARBA00022679"/>
    </source>
</evidence>
<accession>A0A0U5JZL9</accession>
<sequence length="459" mass="53270">MRQSQKTEQQADRLSRIGLENRKYTRARSIAFGDNQDMDVTLQDLVLDRNNLNRAYLQVKKNRGAAGIDGMTVDELLQYLRENKDELITGLKTSSYKPFPVKRVNIPKPNGGIRKLGVPTVVDRVIQQALAQVLSPIFERVFSDNSYGFRPNRSAHDAIHKVEEIYNHGYHYVVDLDLTAYFDNVNHDLLIKFIQQYVTDPWVLKLIRKFLTSGVMDQGLFVRSDKGTPQGGPISPLLANVYLNELDKELTRRGHYFVRYADDCNIYVKSPRAGERVMRSITKFLETKLKVKVNKDKTKIGSPLRLKFLGFSLVGGRDGAHARPANEAKRKVKQELKRITRRNRGVSLTRMFKEINQKMRGWLQYYSIGQMRSFIQRLDQWLRSRIRQYIWKQWKKFKTKVTNLQKLGLSKTDAYTFASTRKGYWRTAHGKTLCYTLTNKKLESLGLINLSQTLQLIQK</sequence>
<dbReference type="InterPro" id="IPR000123">
    <property type="entry name" value="Reverse_transcriptase_msDNA"/>
</dbReference>
<dbReference type="EC" id="2.7.7.49" evidence="1"/>
<dbReference type="PROSITE" id="PS50878">
    <property type="entry name" value="RT_POL"/>
    <property type="match status" value="1"/>
</dbReference>
<dbReference type="SUPFAM" id="SSF56672">
    <property type="entry name" value="DNA/RNA polymerases"/>
    <property type="match status" value="1"/>
</dbReference>
<dbReference type="PANTHER" id="PTHR34047:SF8">
    <property type="entry name" value="PROTEIN YKFC"/>
    <property type="match status" value="1"/>
</dbReference>
<dbReference type="Pfam" id="PF08388">
    <property type="entry name" value="GIIM"/>
    <property type="match status" value="1"/>
</dbReference>
<proteinExistence type="inferred from homology"/>
<dbReference type="Pfam" id="PF00078">
    <property type="entry name" value="RVT_1"/>
    <property type="match status" value="1"/>
</dbReference>
<keyword evidence="5" id="KW-0460">Magnesium</keyword>
<evidence type="ECO:0000313" key="11">
    <source>
        <dbReference type="EMBL" id="CUR41366.1"/>
    </source>
</evidence>
<organism evidence="11 12">
    <name type="scientific">Limosilactobacillus reuteri</name>
    <name type="common">Lactobacillus reuteri</name>
    <dbReference type="NCBI Taxonomy" id="1598"/>
    <lineage>
        <taxon>Bacteria</taxon>
        <taxon>Bacillati</taxon>
        <taxon>Bacillota</taxon>
        <taxon>Bacilli</taxon>
        <taxon>Lactobacillales</taxon>
        <taxon>Lactobacillaceae</taxon>
        <taxon>Limosilactobacillus</taxon>
    </lineage>
</organism>
<dbReference type="InterPro" id="IPR043502">
    <property type="entry name" value="DNA/RNA_pol_sf"/>
</dbReference>
<evidence type="ECO:0000256" key="6">
    <source>
        <dbReference type="ARBA" id="ARBA00022918"/>
    </source>
</evidence>